<evidence type="ECO:0000313" key="4">
    <source>
        <dbReference type="EMBL" id="KAG0646635.1"/>
    </source>
</evidence>
<evidence type="ECO:0000259" key="3">
    <source>
        <dbReference type="PROSITE" id="PS51203"/>
    </source>
</evidence>
<accession>A0A9P7AUM3</accession>
<feature type="region of interest" description="Disordered" evidence="1">
    <location>
        <begin position="114"/>
        <end position="150"/>
    </location>
</feature>
<keyword evidence="5" id="KW-1185">Reference proteome</keyword>
<organism evidence="4 5">
    <name type="scientific">Hyphodiscus hymeniophilus</name>
    <dbReference type="NCBI Taxonomy" id="353542"/>
    <lineage>
        <taxon>Eukaryota</taxon>
        <taxon>Fungi</taxon>
        <taxon>Dikarya</taxon>
        <taxon>Ascomycota</taxon>
        <taxon>Pezizomycotina</taxon>
        <taxon>Leotiomycetes</taxon>
        <taxon>Helotiales</taxon>
        <taxon>Hyphodiscaceae</taxon>
        <taxon>Hyphodiscus</taxon>
    </lineage>
</organism>
<reference evidence="4" key="1">
    <citation type="submission" date="2019-07" db="EMBL/GenBank/DDBJ databases">
        <title>Hyphodiscus hymeniophilus genome sequencing and assembly.</title>
        <authorList>
            <person name="Kramer G."/>
            <person name="Nodwell J."/>
        </authorList>
    </citation>
    <scope>NUCLEOTIDE SEQUENCE</scope>
    <source>
        <strain evidence="4">ATCC 34498</strain>
    </source>
</reference>
<dbReference type="InterPro" id="IPR044563">
    <property type="entry name" value="Sgt1-like"/>
</dbReference>
<proteinExistence type="predicted"/>
<sequence>MSTQAALGKTALDSSNYSAARLGQHSLALADADNAVLAARARARRELIAQAQFRRAVALHGLKRFGDARLCLTWTRKMDEKMKALGMWQAKVVKDWDDAGGEGAEENVVSVKEFPDKSEEVNTSKADAKEAKTVEERRFTKEEKGKMPERSAAAPILTATPKEKIRHEFYQSTDKLTITVFAKGVPKDKGEVIIKEGSLDISFPIIESTSTYDLSFDPLFARIDPDKSSYRITPHKIEILLHKSVAGLKWPSLEGTEPIASSSETTTATPSIPSHIISAEKAPVYPTSSRHGPKNWDALASSALRTKKDDGEDDGKEEEDDDGGDPANAFFKQLYKGADPDTRRAMMKSYQESNGTALSTNWEEVKKDTVKTQPPDGVEAKKWGA</sequence>
<gene>
    <name evidence="4" type="ORF">D0Z07_7487</name>
</gene>
<feature type="domain" description="CS" evidence="3">
    <location>
        <begin position="162"/>
        <end position="254"/>
    </location>
</feature>
<dbReference type="InterPro" id="IPR008978">
    <property type="entry name" value="HSP20-like_chaperone"/>
</dbReference>
<dbReference type="InterPro" id="IPR007699">
    <property type="entry name" value="SGS_dom"/>
</dbReference>
<dbReference type="OrthoDB" id="1898560at2759"/>
<dbReference type="SUPFAM" id="SSF49764">
    <property type="entry name" value="HSP20-like chaperones"/>
    <property type="match status" value="1"/>
</dbReference>
<evidence type="ECO:0000259" key="2">
    <source>
        <dbReference type="PROSITE" id="PS51048"/>
    </source>
</evidence>
<dbReference type="AlphaFoldDB" id="A0A9P7AUM3"/>
<dbReference type="PANTHER" id="PTHR45862">
    <property type="entry name" value="PROTEIN SGT1 HOMOLOG"/>
    <property type="match status" value="1"/>
</dbReference>
<dbReference type="Gene3D" id="2.60.40.790">
    <property type="match status" value="1"/>
</dbReference>
<dbReference type="Proteomes" id="UP000785200">
    <property type="component" value="Unassembled WGS sequence"/>
</dbReference>
<feature type="compositionally biased region" description="Low complexity" evidence="1">
    <location>
        <begin position="257"/>
        <end position="274"/>
    </location>
</feature>
<dbReference type="Pfam" id="PF04969">
    <property type="entry name" value="CS"/>
    <property type="match status" value="1"/>
</dbReference>
<dbReference type="PROSITE" id="PS51203">
    <property type="entry name" value="CS"/>
    <property type="match status" value="1"/>
</dbReference>
<feature type="region of interest" description="Disordered" evidence="1">
    <location>
        <begin position="304"/>
        <end position="385"/>
    </location>
</feature>
<feature type="region of interest" description="Disordered" evidence="1">
    <location>
        <begin position="257"/>
        <end position="278"/>
    </location>
</feature>
<feature type="domain" description="SGS" evidence="2">
    <location>
        <begin position="284"/>
        <end position="385"/>
    </location>
</feature>
<comment type="caution">
    <text evidence="4">The sequence shown here is derived from an EMBL/GenBank/DDBJ whole genome shotgun (WGS) entry which is preliminary data.</text>
</comment>
<dbReference type="InterPro" id="IPR007052">
    <property type="entry name" value="CS_dom"/>
</dbReference>
<name>A0A9P7AUM3_9HELO</name>
<evidence type="ECO:0000313" key="5">
    <source>
        <dbReference type="Proteomes" id="UP000785200"/>
    </source>
</evidence>
<dbReference type="EMBL" id="VNKQ01000015">
    <property type="protein sequence ID" value="KAG0646635.1"/>
    <property type="molecule type" value="Genomic_DNA"/>
</dbReference>
<dbReference type="PROSITE" id="PS51048">
    <property type="entry name" value="SGS"/>
    <property type="match status" value="1"/>
</dbReference>
<feature type="compositionally biased region" description="Basic and acidic residues" evidence="1">
    <location>
        <begin position="114"/>
        <end position="149"/>
    </location>
</feature>
<protein>
    <submittedName>
        <fullName evidence="4">Sgt1</fullName>
    </submittedName>
</protein>
<dbReference type="GO" id="GO:0051087">
    <property type="term" value="F:protein-folding chaperone binding"/>
    <property type="evidence" value="ECO:0007669"/>
    <property type="project" value="InterPro"/>
</dbReference>
<dbReference type="Pfam" id="PF05002">
    <property type="entry name" value="SGS"/>
    <property type="match status" value="1"/>
</dbReference>
<evidence type="ECO:0000256" key="1">
    <source>
        <dbReference type="SAM" id="MobiDB-lite"/>
    </source>
</evidence>
<feature type="compositionally biased region" description="Acidic residues" evidence="1">
    <location>
        <begin position="311"/>
        <end position="324"/>
    </location>
</feature>
<feature type="compositionally biased region" description="Polar residues" evidence="1">
    <location>
        <begin position="350"/>
        <end position="362"/>
    </location>
</feature>
<dbReference type="CDD" id="cd06466">
    <property type="entry name" value="p23_CS_SGT1_like"/>
    <property type="match status" value="1"/>
</dbReference>